<proteinExistence type="predicted"/>
<dbReference type="InterPro" id="IPR018723">
    <property type="entry name" value="DUF2254_membrane"/>
</dbReference>
<evidence type="ECO:0000256" key="1">
    <source>
        <dbReference type="SAM" id="Phobius"/>
    </source>
</evidence>
<feature type="transmembrane region" description="Helical" evidence="1">
    <location>
        <begin position="68"/>
        <end position="93"/>
    </location>
</feature>
<reference evidence="2" key="2">
    <citation type="submission" date="2020-09" db="EMBL/GenBank/DDBJ databases">
        <authorList>
            <person name="Sun Q."/>
            <person name="Kim S."/>
        </authorList>
    </citation>
    <scope>NUCLEOTIDE SEQUENCE</scope>
    <source>
        <strain evidence="2">KCTC 42731</strain>
    </source>
</reference>
<keyword evidence="1" id="KW-0472">Membrane</keyword>
<protein>
    <recommendedName>
        <fullName evidence="4">DUF2254 domain-containing protein</fullName>
    </recommendedName>
</protein>
<evidence type="ECO:0000313" key="2">
    <source>
        <dbReference type="EMBL" id="GHF99485.1"/>
    </source>
</evidence>
<dbReference type="Proteomes" id="UP000623842">
    <property type="component" value="Unassembled WGS sequence"/>
</dbReference>
<feature type="transmembrane region" description="Helical" evidence="1">
    <location>
        <begin position="21"/>
        <end position="40"/>
    </location>
</feature>
<comment type="caution">
    <text evidence="2">The sequence shown here is derived from an EMBL/GenBank/DDBJ whole genome shotgun (WGS) entry which is preliminary data.</text>
</comment>
<evidence type="ECO:0000313" key="3">
    <source>
        <dbReference type="Proteomes" id="UP000623842"/>
    </source>
</evidence>
<feature type="transmembrane region" description="Helical" evidence="1">
    <location>
        <begin position="145"/>
        <end position="165"/>
    </location>
</feature>
<keyword evidence="3" id="KW-1185">Reference proteome</keyword>
<feature type="transmembrane region" description="Helical" evidence="1">
    <location>
        <begin position="114"/>
        <end position="133"/>
    </location>
</feature>
<dbReference type="AlphaFoldDB" id="A0A919BLA6"/>
<accession>A0A919BLA6</accession>
<dbReference type="Pfam" id="PF10011">
    <property type="entry name" value="DUF2254"/>
    <property type="match status" value="1"/>
</dbReference>
<organism evidence="2 3">
    <name type="scientific">Thalassotalea marina</name>
    <dbReference type="NCBI Taxonomy" id="1673741"/>
    <lineage>
        <taxon>Bacteria</taxon>
        <taxon>Pseudomonadati</taxon>
        <taxon>Pseudomonadota</taxon>
        <taxon>Gammaproteobacteria</taxon>
        <taxon>Alteromonadales</taxon>
        <taxon>Colwelliaceae</taxon>
        <taxon>Thalassotalea</taxon>
    </lineage>
</organism>
<name>A0A919BLA6_9GAMM</name>
<keyword evidence="1" id="KW-0812">Transmembrane</keyword>
<dbReference type="EMBL" id="BNCK01000007">
    <property type="protein sequence ID" value="GHF99485.1"/>
    <property type="molecule type" value="Genomic_DNA"/>
</dbReference>
<gene>
    <name evidence="2" type="ORF">GCM10017161_29930</name>
</gene>
<reference evidence="2" key="1">
    <citation type="journal article" date="2014" name="Int. J. Syst. Evol. Microbiol.">
        <title>Complete genome sequence of Corynebacterium casei LMG S-19264T (=DSM 44701T), isolated from a smear-ripened cheese.</title>
        <authorList>
            <consortium name="US DOE Joint Genome Institute (JGI-PGF)"/>
            <person name="Walter F."/>
            <person name="Albersmeier A."/>
            <person name="Kalinowski J."/>
            <person name="Ruckert C."/>
        </authorList>
    </citation>
    <scope>NUCLEOTIDE SEQUENCE</scope>
    <source>
        <strain evidence="2">KCTC 42731</strain>
    </source>
</reference>
<evidence type="ECO:0008006" key="4">
    <source>
        <dbReference type="Google" id="ProtNLM"/>
    </source>
</evidence>
<sequence>MKPSLLSAQIKKLLDLIQTSFWFVPVLCIFTSFLAVYFCYQLDKSLWQTNNSILKTLYNISPDNASSLLSSIATSVITMTSIAFSMIVVTLTLASSQFGPRLLRTFMQDKKNQWALGSLVATFSYCLALIRLASTNQDSGFVPGIGLTLASILAVIAVFILVFLIHHVAVSIQAESVVAQCWQCLKKDIDRLFPAAQNKEQHSHHTLVWDKNLSPHPLISQHNGYIQLIDYQGLMAALEQHHAGAELDIKSGNYVIAGQCIGTLYWPDDKQEQPPKDLLNSHLVSGKNRTPIQDPEFAINQLVEIALRALSPSINDPFTAILCINRLGSALRKTAERSFPETLLFDSNNTIRIKRNVVDYQGLVKAACDQIRQNSMPHPSVVIAFIDMLTQVATNLKRVNYQHALVEQAQMIVDGACNDKLHPNDQQDIISKLQTIHAAVNSNH</sequence>
<dbReference type="RefSeq" id="WP_189772204.1">
    <property type="nucleotide sequence ID" value="NZ_BNCK01000007.1"/>
</dbReference>
<keyword evidence="1" id="KW-1133">Transmembrane helix</keyword>